<dbReference type="PANTHER" id="PTHR43085">
    <property type="entry name" value="HEXOKINASE FAMILY MEMBER"/>
    <property type="match status" value="1"/>
</dbReference>
<dbReference type="STRING" id="383372.Rcas_4404"/>
<proteinExistence type="inferred from homology"/>
<dbReference type="Proteomes" id="UP000000263">
    <property type="component" value="Chromosome"/>
</dbReference>
<dbReference type="InterPro" id="IPR002173">
    <property type="entry name" value="Carboh/pur_kinase_PfkB_CS"/>
</dbReference>
<accession>A7NS74</accession>
<gene>
    <name evidence="7" type="ordered locus">Rcas_4404</name>
</gene>
<dbReference type="EMBL" id="CP000804">
    <property type="protein sequence ID" value="ABU60420.1"/>
    <property type="molecule type" value="Genomic_DNA"/>
</dbReference>
<dbReference type="InterPro" id="IPR011611">
    <property type="entry name" value="PfkB_dom"/>
</dbReference>
<evidence type="ECO:0000313" key="7">
    <source>
        <dbReference type="EMBL" id="ABU60420.1"/>
    </source>
</evidence>
<evidence type="ECO:0000313" key="8">
    <source>
        <dbReference type="Proteomes" id="UP000000263"/>
    </source>
</evidence>
<dbReference type="InterPro" id="IPR029056">
    <property type="entry name" value="Ribokinase-like"/>
</dbReference>
<sequence length="322" mass="34834">MADVVSMGELLVEFVATIPNTPLARVPGFIKAPGGAPANVAVGLQRLGLSARFVGKVGDDPFGIYLRESLAQEGVDTRFLLVDRRARTTAVFVAVWDDGRKDLCFYRNPGADMLLAPDEIDERIFDGARCFHFGSIGFIDEPCASAQRRALEIACARGLMITYDPNYRPTLWRNTDTARAVIQDSFRFCHLAKISEEEWETATGERDLDAGIAAVLAKGVELLVISRGARGAIATNGAYRIELAPPSVPVVETTGAGDGFMAAMITRLLPERERVGSLARVEPGLVREALIFANAVGALTCTKPGAIPALPTRTEVERFLQQ</sequence>
<dbReference type="PROSITE" id="PS00583">
    <property type="entry name" value="PFKB_KINASES_1"/>
    <property type="match status" value="1"/>
</dbReference>
<dbReference type="Pfam" id="PF00294">
    <property type="entry name" value="PfkB"/>
    <property type="match status" value="1"/>
</dbReference>
<dbReference type="PANTHER" id="PTHR43085:SF1">
    <property type="entry name" value="PSEUDOURIDINE KINASE-RELATED"/>
    <property type="match status" value="1"/>
</dbReference>
<evidence type="ECO:0000256" key="4">
    <source>
        <dbReference type="ARBA" id="ARBA00022777"/>
    </source>
</evidence>
<evidence type="ECO:0000256" key="1">
    <source>
        <dbReference type="ARBA" id="ARBA00010688"/>
    </source>
</evidence>
<dbReference type="eggNOG" id="COG0524">
    <property type="taxonomic scope" value="Bacteria"/>
</dbReference>
<protein>
    <submittedName>
        <fullName evidence="7">PfkB domain protein</fullName>
    </submittedName>
</protein>
<keyword evidence="3" id="KW-0547">Nucleotide-binding</keyword>
<evidence type="ECO:0000256" key="5">
    <source>
        <dbReference type="ARBA" id="ARBA00022840"/>
    </source>
</evidence>
<dbReference type="GO" id="GO:0016301">
    <property type="term" value="F:kinase activity"/>
    <property type="evidence" value="ECO:0007669"/>
    <property type="project" value="UniProtKB-KW"/>
</dbReference>
<feature type="domain" description="Carbohydrate kinase PfkB" evidence="6">
    <location>
        <begin position="1"/>
        <end position="312"/>
    </location>
</feature>
<keyword evidence="2" id="KW-0808">Transferase</keyword>
<reference evidence="7 8" key="1">
    <citation type="submission" date="2007-08" db="EMBL/GenBank/DDBJ databases">
        <title>Complete sequence of Roseiflexus castenholzii DSM 13941.</title>
        <authorList>
            <consortium name="US DOE Joint Genome Institute"/>
            <person name="Copeland A."/>
            <person name="Lucas S."/>
            <person name="Lapidus A."/>
            <person name="Barry K."/>
            <person name="Glavina del Rio T."/>
            <person name="Dalin E."/>
            <person name="Tice H."/>
            <person name="Pitluck S."/>
            <person name="Thompson L.S."/>
            <person name="Brettin T."/>
            <person name="Bruce D."/>
            <person name="Detter J.C."/>
            <person name="Han C."/>
            <person name="Tapia R."/>
            <person name="Schmutz J."/>
            <person name="Larimer F."/>
            <person name="Land M."/>
            <person name="Hauser L."/>
            <person name="Kyrpides N."/>
            <person name="Mikhailova N."/>
            <person name="Bryant D.A."/>
            <person name="Hanada S."/>
            <person name="Tsukatani Y."/>
            <person name="Richardson P."/>
        </authorList>
    </citation>
    <scope>NUCLEOTIDE SEQUENCE [LARGE SCALE GENOMIC DNA]</scope>
    <source>
        <strain evidence="8">DSM 13941 / HLO8</strain>
    </source>
</reference>
<organism evidence="7 8">
    <name type="scientific">Roseiflexus castenholzii (strain DSM 13941 / HLO8)</name>
    <dbReference type="NCBI Taxonomy" id="383372"/>
    <lineage>
        <taxon>Bacteria</taxon>
        <taxon>Bacillati</taxon>
        <taxon>Chloroflexota</taxon>
        <taxon>Chloroflexia</taxon>
        <taxon>Chloroflexales</taxon>
        <taxon>Roseiflexineae</taxon>
        <taxon>Roseiflexaceae</taxon>
        <taxon>Roseiflexus</taxon>
    </lineage>
</organism>
<comment type="similarity">
    <text evidence="1">Belongs to the carbohydrate kinase PfkB family.</text>
</comment>
<dbReference type="AlphaFoldDB" id="A7NS74"/>
<dbReference type="SUPFAM" id="SSF53613">
    <property type="entry name" value="Ribokinase-like"/>
    <property type="match status" value="1"/>
</dbReference>
<evidence type="ECO:0000259" key="6">
    <source>
        <dbReference type="Pfam" id="PF00294"/>
    </source>
</evidence>
<name>A7NS74_ROSCS</name>
<dbReference type="InterPro" id="IPR050306">
    <property type="entry name" value="PfkB_Carbo_kinase"/>
</dbReference>
<keyword evidence="8" id="KW-1185">Reference proteome</keyword>
<dbReference type="HOGENOM" id="CLU_027634_6_1_0"/>
<dbReference type="OrthoDB" id="9813569at2"/>
<dbReference type="KEGG" id="rca:Rcas_4404"/>
<dbReference type="CDD" id="cd01167">
    <property type="entry name" value="bac_FRK"/>
    <property type="match status" value="1"/>
</dbReference>
<dbReference type="GO" id="GO:0005524">
    <property type="term" value="F:ATP binding"/>
    <property type="evidence" value="ECO:0007669"/>
    <property type="project" value="UniProtKB-KW"/>
</dbReference>
<evidence type="ECO:0000256" key="2">
    <source>
        <dbReference type="ARBA" id="ARBA00022679"/>
    </source>
</evidence>
<keyword evidence="4" id="KW-0418">Kinase</keyword>
<dbReference type="RefSeq" id="WP_012122841.1">
    <property type="nucleotide sequence ID" value="NC_009767.1"/>
</dbReference>
<keyword evidence="5" id="KW-0067">ATP-binding</keyword>
<evidence type="ECO:0000256" key="3">
    <source>
        <dbReference type="ARBA" id="ARBA00022741"/>
    </source>
</evidence>
<dbReference type="Gene3D" id="3.40.1190.20">
    <property type="match status" value="1"/>
</dbReference>